<dbReference type="EMBL" id="PKHU01000006">
    <property type="protein sequence ID" value="PKZ28874.1"/>
    <property type="molecule type" value="Genomic_DNA"/>
</dbReference>
<dbReference type="PANTHER" id="PTHR45947">
    <property type="entry name" value="SULFOQUINOVOSYL TRANSFERASE SQD2"/>
    <property type="match status" value="1"/>
</dbReference>
<feature type="domain" description="Glycosyltransferase subfamily 4-like N-terminal" evidence="3">
    <location>
        <begin position="23"/>
        <end position="184"/>
    </location>
</feature>
<evidence type="ECO:0000256" key="1">
    <source>
        <dbReference type="SAM" id="Phobius"/>
    </source>
</evidence>
<dbReference type="InterPro" id="IPR028098">
    <property type="entry name" value="Glyco_trans_4-like_N"/>
</dbReference>
<protein>
    <submittedName>
        <fullName evidence="4">Uncharacterized protein</fullName>
    </submittedName>
</protein>
<evidence type="ECO:0000313" key="4">
    <source>
        <dbReference type="EMBL" id="PKZ28874.1"/>
    </source>
</evidence>
<dbReference type="Pfam" id="PF00534">
    <property type="entry name" value="Glycos_transf_1"/>
    <property type="match status" value="1"/>
</dbReference>
<dbReference type="SUPFAM" id="SSF53756">
    <property type="entry name" value="UDP-Glycosyltransferase/glycogen phosphorylase"/>
    <property type="match status" value="1"/>
</dbReference>
<dbReference type="Pfam" id="PF13439">
    <property type="entry name" value="Glyco_transf_4"/>
    <property type="match status" value="1"/>
</dbReference>
<keyword evidence="1" id="KW-1133">Transmembrane helix</keyword>
<gene>
    <name evidence="4" type="ORF">CYJ41_07155</name>
</gene>
<dbReference type="AlphaFoldDB" id="A0A2I1N910"/>
<name>A0A2I1N910_9BACT</name>
<sequence>MKFKGLILRKNILLYNVTTAIKIGGIEIFFHHIAKEISKNNKATICCANGNGLPEFLLSNEDIDIVMFKNIKREKIINLGKRFQKFIERVLFFYKARNFLKKNKFDVVVIHKPFDFFVCAYLKKINKNIKTVFVSGGEDFYFFDKYFIKYIDKVISVSKENAKILASRYKNIKISICYNGVDKDKFYPDIQKRNFIRDKFHIKNNEILLGSVGRVVGLKGFELPIKALLKIDNNSKFLLIGDGEELENLKKMANELNLKDRVIFAGLIPNEELCSYYNAMDIYLQPSIGNEAFGITVIEALSSDKIAIVSDNGGMKEIIKDGVNGYKFKINDLDDLANKINLVLKNKEKLNPRKSIEGKYEWKNFAAEILN</sequence>
<dbReference type="Gene3D" id="3.40.50.2000">
    <property type="entry name" value="Glycogen Phosphorylase B"/>
    <property type="match status" value="2"/>
</dbReference>
<evidence type="ECO:0000259" key="2">
    <source>
        <dbReference type="Pfam" id="PF00534"/>
    </source>
</evidence>
<evidence type="ECO:0000313" key="5">
    <source>
        <dbReference type="Proteomes" id="UP000234639"/>
    </source>
</evidence>
<evidence type="ECO:0000259" key="3">
    <source>
        <dbReference type="Pfam" id="PF13439"/>
    </source>
</evidence>
<dbReference type="CDD" id="cd03801">
    <property type="entry name" value="GT4_PimA-like"/>
    <property type="match status" value="1"/>
</dbReference>
<reference evidence="4 5" key="1">
    <citation type="submission" date="2017-12" db="EMBL/GenBank/DDBJ databases">
        <title>Phylogenetic diversity of female urinary microbiome.</title>
        <authorList>
            <person name="Thomas-White K."/>
            <person name="Wolfe A.J."/>
        </authorList>
    </citation>
    <scope>NUCLEOTIDE SEQUENCE [LARGE SCALE GENOMIC DNA]</scope>
    <source>
        <strain evidence="4 5">UMB0112</strain>
    </source>
</reference>
<keyword evidence="1" id="KW-0812">Transmembrane</keyword>
<feature type="transmembrane region" description="Helical" evidence="1">
    <location>
        <begin position="12"/>
        <end position="34"/>
    </location>
</feature>
<dbReference type="InterPro" id="IPR001296">
    <property type="entry name" value="Glyco_trans_1"/>
</dbReference>
<organism evidence="4 5">
    <name type="scientific">Campylobacter ureolyticus</name>
    <dbReference type="NCBI Taxonomy" id="827"/>
    <lineage>
        <taxon>Bacteria</taxon>
        <taxon>Pseudomonadati</taxon>
        <taxon>Campylobacterota</taxon>
        <taxon>Epsilonproteobacteria</taxon>
        <taxon>Campylobacterales</taxon>
        <taxon>Campylobacteraceae</taxon>
        <taxon>Campylobacter</taxon>
    </lineage>
</organism>
<proteinExistence type="predicted"/>
<feature type="domain" description="Glycosyl transferase family 1" evidence="2">
    <location>
        <begin position="193"/>
        <end position="350"/>
    </location>
</feature>
<accession>A0A2I1N910</accession>
<comment type="caution">
    <text evidence="4">The sequence shown here is derived from an EMBL/GenBank/DDBJ whole genome shotgun (WGS) entry which is preliminary data.</text>
</comment>
<dbReference type="Proteomes" id="UP000234639">
    <property type="component" value="Unassembled WGS sequence"/>
</dbReference>
<dbReference type="InterPro" id="IPR050194">
    <property type="entry name" value="Glycosyltransferase_grp1"/>
</dbReference>
<dbReference type="PANTHER" id="PTHR45947:SF3">
    <property type="entry name" value="SULFOQUINOVOSYL TRANSFERASE SQD2"/>
    <property type="match status" value="1"/>
</dbReference>
<keyword evidence="1" id="KW-0472">Membrane</keyword>
<dbReference type="GO" id="GO:0016757">
    <property type="term" value="F:glycosyltransferase activity"/>
    <property type="evidence" value="ECO:0007669"/>
    <property type="project" value="InterPro"/>
</dbReference>